<evidence type="ECO:0000256" key="1">
    <source>
        <dbReference type="SAM" id="MobiDB-lite"/>
    </source>
</evidence>
<dbReference type="AlphaFoldDB" id="A0AAD4P0N3"/>
<evidence type="ECO:0000313" key="2">
    <source>
        <dbReference type="EMBL" id="KAH6821800.1"/>
    </source>
</evidence>
<feature type="region of interest" description="Disordered" evidence="1">
    <location>
        <begin position="88"/>
        <end position="127"/>
    </location>
</feature>
<name>A0AAD4P0N3_PERFH</name>
<protein>
    <submittedName>
        <fullName evidence="2">Uncharacterized protein</fullName>
    </submittedName>
</protein>
<sequence length="216" mass="24229">MRNPNFLLLQQPHALHQQFAVSAETSRFRCLKSEIASCCFEDYNAEIIESHGKVSDALIFSRIVHNTFVPSQSYSKVRTFFSWVGARSSGGKQDDDALENASPVLQTRHDSVEEATSGDDMDDESKLFSGENVANDKQNGLEILDIETDAGKEKSRKIRAPSSMTKAILVDTRSPVSMILGKWVEAGNKVTLAEVSVNILYFRRRRMFSQPCRCVF</sequence>
<evidence type="ECO:0000313" key="3">
    <source>
        <dbReference type="Proteomes" id="UP001190926"/>
    </source>
</evidence>
<accession>A0AAD4P0N3</accession>
<organism evidence="2 3">
    <name type="scientific">Perilla frutescens var. hirtella</name>
    <name type="common">Perilla citriodora</name>
    <name type="synonym">Perilla setoyensis</name>
    <dbReference type="NCBI Taxonomy" id="608512"/>
    <lineage>
        <taxon>Eukaryota</taxon>
        <taxon>Viridiplantae</taxon>
        <taxon>Streptophyta</taxon>
        <taxon>Embryophyta</taxon>
        <taxon>Tracheophyta</taxon>
        <taxon>Spermatophyta</taxon>
        <taxon>Magnoliopsida</taxon>
        <taxon>eudicotyledons</taxon>
        <taxon>Gunneridae</taxon>
        <taxon>Pentapetalae</taxon>
        <taxon>asterids</taxon>
        <taxon>lamiids</taxon>
        <taxon>Lamiales</taxon>
        <taxon>Lamiaceae</taxon>
        <taxon>Nepetoideae</taxon>
        <taxon>Elsholtzieae</taxon>
        <taxon>Perilla</taxon>
    </lineage>
</organism>
<gene>
    <name evidence="2" type="ORF">C2S53_016812</name>
</gene>
<dbReference type="EMBL" id="SDAM02001894">
    <property type="protein sequence ID" value="KAH6821800.1"/>
    <property type="molecule type" value="Genomic_DNA"/>
</dbReference>
<reference evidence="2 3" key="1">
    <citation type="journal article" date="2021" name="Nat. Commun.">
        <title>Incipient diploidization of the medicinal plant Perilla within 10,000 years.</title>
        <authorList>
            <person name="Zhang Y."/>
            <person name="Shen Q."/>
            <person name="Leng L."/>
            <person name="Zhang D."/>
            <person name="Chen S."/>
            <person name="Shi Y."/>
            <person name="Ning Z."/>
            <person name="Chen S."/>
        </authorList>
    </citation>
    <scope>NUCLEOTIDE SEQUENCE [LARGE SCALE GENOMIC DNA]</scope>
    <source>
        <strain evidence="3">cv. PC099</strain>
    </source>
</reference>
<dbReference type="Proteomes" id="UP001190926">
    <property type="component" value="Unassembled WGS sequence"/>
</dbReference>
<keyword evidence="3" id="KW-1185">Reference proteome</keyword>
<proteinExistence type="predicted"/>
<comment type="caution">
    <text evidence="2">The sequence shown here is derived from an EMBL/GenBank/DDBJ whole genome shotgun (WGS) entry which is preliminary data.</text>
</comment>